<dbReference type="InterPro" id="IPR018253">
    <property type="entry name" value="DnaJ_domain_CS"/>
</dbReference>
<keyword evidence="2" id="KW-0472">Membrane</keyword>
<dbReference type="SUPFAM" id="SSF158702">
    <property type="entry name" value="Sec63 N-terminal domain-like"/>
    <property type="match status" value="1"/>
</dbReference>
<evidence type="ECO:0000256" key="2">
    <source>
        <dbReference type="SAM" id="Phobius"/>
    </source>
</evidence>
<dbReference type="EMBL" id="JAWIZZ010000053">
    <property type="protein sequence ID" value="KAK5778548.1"/>
    <property type="molecule type" value="Genomic_DNA"/>
</dbReference>
<feature type="domain" description="J" evidence="3">
    <location>
        <begin position="125"/>
        <end position="196"/>
    </location>
</feature>
<dbReference type="PANTHER" id="PTHR24075">
    <property type="entry name" value="SEC63 DOMAIN-CONTAINING"/>
    <property type="match status" value="1"/>
</dbReference>
<dbReference type="InterPro" id="IPR035892">
    <property type="entry name" value="C2_domain_sf"/>
</dbReference>
<dbReference type="InterPro" id="IPR036869">
    <property type="entry name" value="J_dom_sf"/>
</dbReference>
<dbReference type="Pfam" id="PF00226">
    <property type="entry name" value="DnaJ"/>
    <property type="match status" value="1"/>
</dbReference>
<dbReference type="SUPFAM" id="SSF46565">
    <property type="entry name" value="Chaperone J-domain"/>
    <property type="match status" value="1"/>
</dbReference>
<protein>
    <recommendedName>
        <fullName evidence="3">J domain-containing protein</fullName>
    </recommendedName>
</protein>
<gene>
    <name evidence="4" type="ORF">RI543_004216</name>
</gene>
<dbReference type="GO" id="GO:0008320">
    <property type="term" value="F:protein transmembrane transporter activity"/>
    <property type="evidence" value="ECO:0007669"/>
    <property type="project" value="TreeGrafter"/>
</dbReference>
<dbReference type="GO" id="GO:0003723">
    <property type="term" value="F:RNA binding"/>
    <property type="evidence" value="ECO:0007669"/>
    <property type="project" value="TreeGrafter"/>
</dbReference>
<dbReference type="AlphaFoldDB" id="A0AAN7WL59"/>
<dbReference type="InterPro" id="IPR014756">
    <property type="entry name" value="Ig_E-set"/>
</dbReference>
<organism evidence="4 5">
    <name type="scientific">Arxiozyma heterogenica</name>
    <dbReference type="NCBI Taxonomy" id="278026"/>
    <lineage>
        <taxon>Eukaryota</taxon>
        <taxon>Fungi</taxon>
        <taxon>Dikarya</taxon>
        <taxon>Ascomycota</taxon>
        <taxon>Saccharomycotina</taxon>
        <taxon>Saccharomycetes</taxon>
        <taxon>Saccharomycetales</taxon>
        <taxon>Saccharomycetaceae</taxon>
        <taxon>Arxiozyma</taxon>
    </lineage>
</organism>
<dbReference type="InterPro" id="IPR001623">
    <property type="entry name" value="DnaJ_domain"/>
</dbReference>
<dbReference type="Proteomes" id="UP001306508">
    <property type="component" value="Unassembled WGS sequence"/>
</dbReference>
<feature type="region of interest" description="Disordered" evidence="1">
    <location>
        <begin position="621"/>
        <end position="661"/>
    </location>
</feature>
<accession>A0AAN7WL59</accession>
<evidence type="ECO:0000256" key="1">
    <source>
        <dbReference type="SAM" id="MobiDB-lite"/>
    </source>
</evidence>
<dbReference type="GO" id="GO:0031207">
    <property type="term" value="C:Sec62/Sec63 complex"/>
    <property type="evidence" value="ECO:0007669"/>
    <property type="project" value="TreeGrafter"/>
</dbReference>
<dbReference type="GO" id="GO:0006620">
    <property type="term" value="P:post-translational protein targeting to endoplasmic reticulum membrane"/>
    <property type="evidence" value="ECO:0007669"/>
    <property type="project" value="TreeGrafter"/>
</dbReference>
<evidence type="ECO:0000313" key="4">
    <source>
        <dbReference type="EMBL" id="KAK5778548.1"/>
    </source>
</evidence>
<feature type="transmembrane region" description="Helical" evidence="2">
    <location>
        <begin position="222"/>
        <end position="244"/>
    </location>
</feature>
<reference evidence="5" key="1">
    <citation type="submission" date="2023-07" db="EMBL/GenBank/DDBJ databases">
        <title>A draft genome of Kazachstania heterogenica Y-27499.</title>
        <authorList>
            <person name="Donic C."/>
            <person name="Kralova J.S."/>
            <person name="Fidel L."/>
            <person name="Ben-Dor S."/>
            <person name="Jung S."/>
        </authorList>
    </citation>
    <scope>NUCLEOTIDE SEQUENCE [LARGE SCALE GENOMIC DNA]</scope>
    <source>
        <strain evidence="5">Y27499</strain>
    </source>
</reference>
<dbReference type="PANTHER" id="PTHR24075:SF0">
    <property type="entry name" value="TRANSLOCATION PROTEIN SEC63 HOMOLOG"/>
    <property type="match status" value="1"/>
</dbReference>
<feature type="compositionally biased region" description="Acidic residues" evidence="1">
    <location>
        <begin position="625"/>
        <end position="661"/>
    </location>
</feature>
<dbReference type="GO" id="GO:0006614">
    <property type="term" value="P:SRP-dependent cotranslational protein targeting to membrane"/>
    <property type="evidence" value="ECO:0007669"/>
    <property type="project" value="TreeGrafter"/>
</dbReference>
<dbReference type="SUPFAM" id="SSF81296">
    <property type="entry name" value="E set domains"/>
    <property type="match status" value="1"/>
</dbReference>
<dbReference type="PROSITE" id="PS00636">
    <property type="entry name" value="DNAJ_1"/>
    <property type="match status" value="1"/>
</dbReference>
<dbReference type="CDD" id="cd06257">
    <property type="entry name" value="DnaJ"/>
    <property type="match status" value="1"/>
</dbReference>
<dbReference type="Gene3D" id="1.10.287.110">
    <property type="entry name" value="DnaJ domain"/>
    <property type="match status" value="1"/>
</dbReference>
<dbReference type="PROSITE" id="PS50076">
    <property type="entry name" value="DNAJ_2"/>
    <property type="match status" value="1"/>
</dbReference>
<evidence type="ECO:0000313" key="5">
    <source>
        <dbReference type="Proteomes" id="UP001306508"/>
    </source>
</evidence>
<name>A0AAN7WL59_9SACH</name>
<sequence length="661" mass="75868">MALNYDYDESSETWPFFLLAVIVIILVPLTVWQLIWIIRGGDNNKNNNVSKNDDKANDEVMKPLNNIYTSIAIKNFRKKFLKNSVNRIFNKWNLFIAILWALVIFLIKRVNSNDAIKEAALGLFDPYELLGISTSATDKEIKSAYRKLSLKYHPDKLPKGLTEKERTALEEAYVQITKAYEALTDELIRNNYLKYGHPDGPQAVSHGIALPSFLVAASTSPFLVAIYILCFVLVLPWAVSRWWAKTQSYTKKGLHTLTASYFVDRLVNYKPSEIITIDLIIKWLSNAQEFKDFYPHLTPKDFEKLLQDHIHRRDSGGQNEIKYRIVAKCHSLLYGLLDVICAFRNTDAAIMTLNTFKAIVQAVPSVTDAEIYQLPNVDKEIFQNGSVDEIHTLGKLFTYDDSKIGKILGIKDETHLKETLQVASNIPILKLLKADFVVPGEEYVTPSSIAHISIKVLVRSAKHKLIPADKFPQEKYEESKSFEDLRDPFAQMGKQPMLPYTFAPYFPTNRRNAWCCMVILQKDNKIIQNPLVVEKLSLKNLQNNFGKLDIKDFDKDFNLEDWEIGTIKIPLGQQAPPEKGNYYFRIVIKSTDYFGSDLDFTMAMNVCDPPKLEVAEIEKEMNELYSDDDEEEDFEEDEEDYSDYTDIDTDTEVEEDAVVEE</sequence>
<comment type="caution">
    <text evidence="4">The sequence shown here is derived from an EMBL/GenBank/DDBJ whole genome shotgun (WGS) entry which is preliminary data.</text>
</comment>
<keyword evidence="2" id="KW-0812">Transmembrane</keyword>
<keyword evidence="2" id="KW-1133">Transmembrane helix</keyword>
<dbReference type="PRINTS" id="PR00625">
    <property type="entry name" value="JDOMAIN"/>
</dbReference>
<dbReference type="Gene3D" id="2.60.40.150">
    <property type="entry name" value="C2 domain"/>
    <property type="match status" value="1"/>
</dbReference>
<feature type="transmembrane region" description="Helical" evidence="2">
    <location>
        <begin position="16"/>
        <end position="38"/>
    </location>
</feature>
<proteinExistence type="predicted"/>
<feature type="transmembrane region" description="Helical" evidence="2">
    <location>
        <begin position="88"/>
        <end position="107"/>
    </location>
</feature>
<dbReference type="SMART" id="SM00271">
    <property type="entry name" value="DnaJ"/>
    <property type="match status" value="1"/>
</dbReference>
<evidence type="ECO:0000259" key="3">
    <source>
        <dbReference type="PROSITE" id="PS50076"/>
    </source>
</evidence>
<keyword evidence="5" id="KW-1185">Reference proteome</keyword>
<dbReference type="FunFam" id="1.10.287.110:FF:000114">
    <property type="entry name" value="SEC63 isoform 5"/>
    <property type="match status" value="1"/>
</dbReference>